<sequence length="282" mass="31793">MILSTKQQFVDCLFMNEQSQFCATYKELTLTSVFQPIFDLRGQPIGVEALVRIQHEIDGAIRPDLFFHSDEVGFEDKLNVERLSRVIHIRNFARSKLRHLHLFLNVLPSAGEYLALENIDSSLLSKRLKALEIDNSQIVMEVVELAAENEESLALAMEKLNECKFNIAVDDFGVNASNRKRAEAIKPHIIKIDRSLMLAYVAGDQFPLLSGLKVARSLNAKVVVEGIETIEQLSAMQALNIDYYQGYYLAMPEALEAVYLSESNNIKSLGDPSQVYKHLSLS</sequence>
<dbReference type="Proteomes" id="UP000268973">
    <property type="component" value="Unassembled WGS sequence"/>
</dbReference>
<dbReference type="SMART" id="SM00052">
    <property type="entry name" value="EAL"/>
    <property type="match status" value="1"/>
</dbReference>
<gene>
    <name evidence="2" type="ORF">EJ063_00880</name>
</gene>
<dbReference type="PANTHER" id="PTHR33121:SF76">
    <property type="entry name" value="SIGNALING PROTEIN"/>
    <property type="match status" value="1"/>
</dbReference>
<dbReference type="InterPro" id="IPR050706">
    <property type="entry name" value="Cyclic-di-GMP_PDE-like"/>
</dbReference>
<organism evidence="2 3">
    <name type="scientific">Vibrio aquaticus</name>
    <dbReference type="NCBI Taxonomy" id="2496559"/>
    <lineage>
        <taxon>Bacteria</taxon>
        <taxon>Pseudomonadati</taxon>
        <taxon>Pseudomonadota</taxon>
        <taxon>Gammaproteobacteria</taxon>
        <taxon>Vibrionales</taxon>
        <taxon>Vibrionaceae</taxon>
        <taxon>Vibrio</taxon>
    </lineage>
</organism>
<dbReference type="CDD" id="cd01948">
    <property type="entry name" value="EAL"/>
    <property type="match status" value="1"/>
</dbReference>
<dbReference type="RefSeq" id="WP_126572122.1">
    <property type="nucleotide sequence ID" value="NZ_RXZH01000001.1"/>
</dbReference>
<dbReference type="GO" id="GO:0071111">
    <property type="term" value="F:cyclic-guanylate-specific phosphodiesterase activity"/>
    <property type="evidence" value="ECO:0007669"/>
    <property type="project" value="InterPro"/>
</dbReference>
<dbReference type="SUPFAM" id="SSF141868">
    <property type="entry name" value="EAL domain-like"/>
    <property type="match status" value="1"/>
</dbReference>
<evidence type="ECO:0000313" key="2">
    <source>
        <dbReference type="EMBL" id="RTZ17366.1"/>
    </source>
</evidence>
<evidence type="ECO:0000313" key="3">
    <source>
        <dbReference type="Proteomes" id="UP000268973"/>
    </source>
</evidence>
<dbReference type="OrthoDB" id="1673646at2"/>
<dbReference type="Gene3D" id="3.20.20.450">
    <property type="entry name" value="EAL domain"/>
    <property type="match status" value="1"/>
</dbReference>
<evidence type="ECO:0000259" key="1">
    <source>
        <dbReference type="PROSITE" id="PS50883"/>
    </source>
</evidence>
<dbReference type="Pfam" id="PF00563">
    <property type="entry name" value="EAL"/>
    <property type="match status" value="1"/>
</dbReference>
<comment type="caution">
    <text evidence="2">The sequence shown here is derived from an EMBL/GenBank/DDBJ whole genome shotgun (WGS) entry which is preliminary data.</text>
</comment>
<reference evidence="2 3" key="1">
    <citation type="submission" date="2018-12" db="EMBL/GenBank/DDBJ databases">
        <title>Vibrio sp. isolated from China Sea.</title>
        <authorList>
            <person name="Li Y."/>
        </authorList>
    </citation>
    <scope>NUCLEOTIDE SEQUENCE [LARGE SCALE GENOMIC DNA]</scope>
    <source>
        <strain evidence="2 3">BEI207</strain>
    </source>
</reference>
<dbReference type="EMBL" id="RXZH01000001">
    <property type="protein sequence ID" value="RTZ17366.1"/>
    <property type="molecule type" value="Genomic_DNA"/>
</dbReference>
<accession>A0A3S0P820</accession>
<protein>
    <submittedName>
        <fullName evidence="2">EAL domain-containing protein</fullName>
    </submittedName>
</protein>
<name>A0A3S0P820_9VIBR</name>
<dbReference type="InterPro" id="IPR035919">
    <property type="entry name" value="EAL_sf"/>
</dbReference>
<dbReference type="AlphaFoldDB" id="A0A3S0P820"/>
<feature type="domain" description="EAL" evidence="1">
    <location>
        <begin position="14"/>
        <end position="266"/>
    </location>
</feature>
<keyword evidence="3" id="KW-1185">Reference proteome</keyword>
<dbReference type="InterPro" id="IPR001633">
    <property type="entry name" value="EAL_dom"/>
</dbReference>
<dbReference type="PROSITE" id="PS50883">
    <property type="entry name" value="EAL"/>
    <property type="match status" value="1"/>
</dbReference>
<dbReference type="PANTHER" id="PTHR33121">
    <property type="entry name" value="CYCLIC DI-GMP PHOSPHODIESTERASE PDEF"/>
    <property type="match status" value="1"/>
</dbReference>
<proteinExistence type="predicted"/>